<reference evidence="2 3" key="1">
    <citation type="submission" date="2018-05" db="EMBL/GenBank/DDBJ databases">
        <title>Genomic Encyclopedia of Type Strains, Phase IV (KMG-IV): sequencing the most valuable type-strain genomes for metagenomic binning, comparative biology and taxonomic classification.</title>
        <authorList>
            <person name="Goeker M."/>
        </authorList>
    </citation>
    <scope>NUCLEOTIDE SEQUENCE [LARGE SCALE GENOMIC DNA]</scope>
    <source>
        <strain evidence="2 3">DSM 16097</strain>
    </source>
</reference>
<comment type="caution">
    <text evidence="2">The sequence shown here is derived from an EMBL/GenBank/DDBJ whole genome shotgun (WGS) entry which is preliminary data.</text>
</comment>
<evidence type="ECO:0000313" key="3">
    <source>
        <dbReference type="Proteomes" id="UP000245708"/>
    </source>
</evidence>
<dbReference type="OrthoDB" id="7859356at2"/>
<feature type="transmembrane region" description="Helical" evidence="1">
    <location>
        <begin position="6"/>
        <end position="24"/>
    </location>
</feature>
<name>A0A316GQI5_9RHOB</name>
<proteinExistence type="predicted"/>
<sequence>MDRIALTLAVVLAVYAALAGLAWLQRLIGERTGARKQGMALNLLRRAGPPVAGGLIVLVAGAVLRLAGHVPLGGLLVAGGLAFGFHRGLVDVRQADARFVGIRVLLALGLGLAILWQAGVI</sequence>
<keyword evidence="1" id="KW-0472">Membrane</keyword>
<dbReference type="RefSeq" id="WP_109665897.1">
    <property type="nucleotide sequence ID" value="NZ_QGGW01000001.1"/>
</dbReference>
<feature type="transmembrane region" description="Helical" evidence="1">
    <location>
        <begin position="70"/>
        <end position="90"/>
    </location>
</feature>
<accession>A0A316GQI5</accession>
<dbReference type="AlphaFoldDB" id="A0A316GQI5"/>
<keyword evidence="3" id="KW-1185">Reference proteome</keyword>
<keyword evidence="1" id="KW-1133">Transmembrane helix</keyword>
<dbReference type="EMBL" id="QGGW01000001">
    <property type="protein sequence ID" value="PWK62888.1"/>
    <property type="molecule type" value="Genomic_DNA"/>
</dbReference>
<feature type="transmembrane region" description="Helical" evidence="1">
    <location>
        <begin position="44"/>
        <end position="64"/>
    </location>
</feature>
<keyword evidence="1" id="KW-0812">Transmembrane</keyword>
<protein>
    <submittedName>
        <fullName evidence="2">Uncharacterized protein</fullName>
    </submittedName>
</protein>
<evidence type="ECO:0000256" key="1">
    <source>
        <dbReference type="SAM" id="Phobius"/>
    </source>
</evidence>
<gene>
    <name evidence="2" type="ORF">C7455_101927</name>
</gene>
<feature type="transmembrane region" description="Helical" evidence="1">
    <location>
        <begin position="102"/>
        <end position="119"/>
    </location>
</feature>
<evidence type="ECO:0000313" key="2">
    <source>
        <dbReference type="EMBL" id="PWK62888.1"/>
    </source>
</evidence>
<dbReference type="Proteomes" id="UP000245708">
    <property type="component" value="Unassembled WGS sequence"/>
</dbReference>
<organism evidence="2 3">
    <name type="scientific">Roseicyclus mahoneyensis</name>
    <dbReference type="NCBI Taxonomy" id="164332"/>
    <lineage>
        <taxon>Bacteria</taxon>
        <taxon>Pseudomonadati</taxon>
        <taxon>Pseudomonadota</taxon>
        <taxon>Alphaproteobacteria</taxon>
        <taxon>Rhodobacterales</taxon>
        <taxon>Roseobacteraceae</taxon>
        <taxon>Roseicyclus</taxon>
    </lineage>
</organism>